<protein>
    <recommendedName>
        <fullName evidence="8">Acyltransferase 3 domain-containing protein</fullName>
    </recommendedName>
</protein>
<evidence type="ECO:0000256" key="2">
    <source>
        <dbReference type="ARBA" id="ARBA00007400"/>
    </source>
</evidence>
<comment type="caution">
    <text evidence="9">The sequence shown here is derived from an EMBL/GenBank/DDBJ whole genome shotgun (WGS) entry which is preliminary data.</text>
</comment>
<proteinExistence type="inferred from homology"/>
<feature type="transmembrane region" description="Helical" evidence="7">
    <location>
        <begin position="177"/>
        <end position="197"/>
    </location>
</feature>
<feature type="transmembrane region" description="Helical" evidence="7">
    <location>
        <begin position="71"/>
        <end position="87"/>
    </location>
</feature>
<feature type="domain" description="Acyltransferase 3" evidence="8">
    <location>
        <begin position="31"/>
        <end position="371"/>
    </location>
</feature>
<keyword evidence="3" id="KW-1003">Cell membrane</keyword>
<dbReference type="Proteomes" id="UP000035034">
    <property type="component" value="Unassembled WGS sequence"/>
</dbReference>
<sequence length="411" mass="45228">MRNSTVELGTVDVAAERRTSQPPRVRAHTADFVRVVLFTWVVVAHCVNGISTPDAAQPAGLVGTLCHLTRYGFVAVTLFVLVLSTQNKNVTPIVFWRRRFGLVVGPYLAWTLIYSITDHVVIGGNPFTGPREYFGTLGAHLLTGDGKYQLYFLLISMQIYLVFPAVGYVLRRNRNRPWRLVVAGFVVQTVMFVVYQYLPRPRGAVWDAVYEHAWKTLPMYALFIAIGAVGAQHLDTVQRWLSDHAVAVVAAAVGATAISVTAYLLATSPGEVPGSATTPWNLTLLPWLVGGFAMLWLVAMAWNDRRGDGRGIVGRVVAYATPRAFGVFAVHPLVIDILGRIGFLDGLFSWFPHAGATRAIVLVLTVLAGSLLMVDLLLRTSLSQILVARKRIPFGWRRFLVRRPAVGALGR</sequence>
<evidence type="ECO:0000313" key="9">
    <source>
        <dbReference type="EMBL" id="GAB20439.1"/>
    </source>
</evidence>
<dbReference type="GO" id="GO:0005886">
    <property type="term" value="C:plasma membrane"/>
    <property type="evidence" value="ECO:0007669"/>
    <property type="project" value="UniProtKB-SubCell"/>
</dbReference>
<accession>H0R5T8</accession>
<feature type="transmembrane region" description="Helical" evidence="7">
    <location>
        <begin position="246"/>
        <end position="265"/>
    </location>
</feature>
<dbReference type="InterPro" id="IPR002656">
    <property type="entry name" value="Acyl_transf_3_dom"/>
</dbReference>
<dbReference type="GO" id="GO:0009246">
    <property type="term" value="P:enterobacterial common antigen biosynthetic process"/>
    <property type="evidence" value="ECO:0007669"/>
    <property type="project" value="TreeGrafter"/>
</dbReference>
<evidence type="ECO:0000256" key="4">
    <source>
        <dbReference type="ARBA" id="ARBA00022692"/>
    </source>
</evidence>
<reference evidence="9 10" key="1">
    <citation type="submission" date="2011-12" db="EMBL/GenBank/DDBJ databases">
        <title>Whole genome shotgun sequence of Gordonia effusa NBRC 100432.</title>
        <authorList>
            <person name="Yoshida I."/>
            <person name="Takarada H."/>
            <person name="Hosoyama A."/>
            <person name="Tsuchikane K."/>
            <person name="Katsumata H."/>
            <person name="Yamazaki S."/>
            <person name="Fujita N."/>
        </authorList>
    </citation>
    <scope>NUCLEOTIDE SEQUENCE [LARGE SCALE GENOMIC DNA]</scope>
    <source>
        <strain evidence="9 10">NBRC 100432</strain>
    </source>
</reference>
<dbReference type="PANTHER" id="PTHR40074:SF2">
    <property type="entry name" value="O-ACETYLTRANSFERASE WECH"/>
    <property type="match status" value="1"/>
</dbReference>
<dbReference type="AlphaFoldDB" id="H0R5T8"/>
<feature type="transmembrane region" description="Helical" evidence="7">
    <location>
        <begin position="99"/>
        <end position="117"/>
    </location>
</feature>
<keyword evidence="10" id="KW-1185">Reference proteome</keyword>
<evidence type="ECO:0000256" key="7">
    <source>
        <dbReference type="SAM" id="Phobius"/>
    </source>
</evidence>
<dbReference type="Pfam" id="PF01757">
    <property type="entry name" value="Acyl_transf_3"/>
    <property type="match status" value="1"/>
</dbReference>
<comment type="similarity">
    <text evidence="2">Belongs to the acyltransferase 3 family.</text>
</comment>
<feature type="transmembrane region" description="Helical" evidence="7">
    <location>
        <begin position="217"/>
        <end position="234"/>
    </location>
</feature>
<name>H0R5T8_9ACTN</name>
<evidence type="ECO:0000259" key="8">
    <source>
        <dbReference type="Pfam" id="PF01757"/>
    </source>
</evidence>
<evidence type="ECO:0000256" key="5">
    <source>
        <dbReference type="ARBA" id="ARBA00022989"/>
    </source>
</evidence>
<dbReference type="STRING" id="1077974.GOEFS_115_00790"/>
<feature type="transmembrane region" description="Helical" evidence="7">
    <location>
        <begin position="355"/>
        <end position="378"/>
    </location>
</feature>
<keyword evidence="4 7" id="KW-0812">Transmembrane</keyword>
<gene>
    <name evidence="9" type="ORF">GOEFS_115_00790</name>
</gene>
<organism evidence="9 10">
    <name type="scientific">Gordonia effusa NBRC 100432</name>
    <dbReference type="NCBI Taxonomy" id="1077974"/>
    <lineage>
        <taxon>Bacteria</taxon>
        <taxon>Bacillati</taxon>
        <taxon>Actinomycetota</taxon>
        <taxon>Actinomycetes</taxon>
        <taxon>Mycobacteriales</taxon>
        <taxon>Gordoniaceae</taxon>
        <taxon>Gordonia</taxon>
    </lineage>
</organism>
<feature type="transmembrane region" description="Helical" evidence="7">
    <location>
        <begin position="324"/>
        <end position="343"/>
    </location>
</feature>
<evidence type="ECO:0000256" key="6">
    <source>
        <dbReference type="ARBA" id="ARBA00023136"/>
    </source>
</evidence>
<dbReference type="eggNOG" id="COG1835">
    <property type="taxonomic scope" value="Bacteria"/>
</dbReference>
<keyword evidence="5 7" id="KW-1133">Transmembrane helix</keyword>
<feature type="transmembrane region" description="Helical" evidence="7">
    <location>
        <begin position="32"/>
        <end position="51"/>
    </location>
</feature>
<evidence type="ECO:0000313" key="10">
    <source>
        <dbReference type="Proteomes" id="UP000035034"/>
    </source>
</evidence>
<feature type="transmembrane region" description="Helical" evidence="7">
    <location>
        <begin position="150"/>
        <end position="170"/>
    </location>
</feature>
<evidence type="ECO:0000256" key="1">
    <source>
        <dbReference type="ARBA" id="ARBA00004651"/>
    </source>
</evidence>
<keyword evidence="6 7" id="KW-0472">Membrane</keyword>
<dbReference type="PANTHER" id="PTHR40074">
    <property type="entry name" value="O-ACETYLTRANSFERASE WECH"/>
    <property type="match status" value="1"/>
</dbReference>
<dbReference type="GO" id="GO:0016413">
    <property type="term" value="F:O-acetyltransferase activity"/>
    <property type="evidence" value="ECO:0007669"/>
    <property type="project" value="TreeGrafter"/>
</dbReference>
<feature type="transmembrane region" description="Helical" evidence="7">
    <location>
        <begin position="285"/>
        <end position="303"/>
    </location>
</feature>
<comment type="subcellular location">
    <subcellularLocation>
        <location evidence="1">Cell membrane</location>
        <topology evidence="1">Multi-pass membrane protein</topology>
    </subcellularLocation>
</comment>
<dbReference type="EMBL" id="BAEH01000115">
    <property type="protein sequence ID" value="GAB20439.1"/>
    <property type="molecule type" value="Genomic_DNA"/>
</dbReference>
<evidence type="ECO:0000256" key="3">
    <source>
        <dbReference type="ARBA" id="ARBA00022475"/>
    </source>
</evidence>